<dbReference type="PANTHER" id="PTHR12499:SF0">
    <property type="entry name" value="OPTIC ATROPHY 3 PROTEIN"/>
    <property type="match status" value="1"/>
</dbReference>
<evidence type="ECO:0000256" key="4">
    <source>
        <dbReference type="SAM" id="MobiDB-lite"/>
    </source>
</evidence>
<dbReference type="GO" id="GO:0005739">
    <property type="term" value="C:mitochondrion"/>
    <property type="evidence" value="ECO:0007669"/>
    <property type="project" value="TreeGrafter"/>
</dbReference>
<evidence type="ECO:0000256" key="2">
    <source>
        <dbReference type="ARBA" id="ARBA00023054"/>
    </source>
</evidence>
<sequence>MVAAAFPLAKLGVLVIKQVSKPIAKSLADRARASQFFRNRICIPIANLFHWYDVKTRMKSLNLGDVKSVPKLNEKNAIDTGAQILSEMVIFFCVAAGILILEMIRQSDKEEAKQQVILEEKDALKRTITNLEFRVEKQSVQIRQVELTRLSHRIQESLHKKSLKSLFNEAPELPLELQEIETEGETKDDDTEVKPTSSPMNVIAQTSESPHKITLTPDGDEVTYKGYIESFIDLIFWRSPKKRDFCSYCGEGTLIWRGRPSQTHCATLIEVHNGMMNLKLHNGNYARKVYPQFARRTPTKPCDLPSFIKMNSDVEVRIVRSNGDVVFALGQVLTFLVIVARKDCRIPSNMPSLNNYKEIDKLKKYTVSVETITPDNITEPSNSSINKEDPKETLSRKKEARLSEDEVDEQEDSERFMAISSMMNNYQQKMTSLSSELEMKLNDLSSDYRTLESKVMELLGKDWPPMGNLGGLNKSSRNSVESDERSFSQSGTPNPTPPPTVGFPQSLVPHGFVPLAPLGNTPYSRRQLGDKIFNVISQKYNSEEAMKMTEDLLTVLI</sequence>
<evidence type="ECO:0000313" key="6">
    <source>
        <dbReference type="Proteomes" id="UP000675881"/>
    </source>
</evidence>
<keyword evidence="2 3" id="KW-0175">Coiled coil</keyword>
<keyword evidence="6" id="KW-1185">Reference proteome</keyword>
<comment type="similarity">
    <text evidence="1">Belongs to the OPA3 family.</text>
</comment>
<feature type="coiled-coil region" evidence="3">
    <location>
        <begin position="423"/>
        <end position="461"/>
    </location>
</feature>
<evidence type="ECO:0000256" key="1">
    <source>
        <dbReference type="ARBA" id="ARBA00007584"/>
    </source>
</evidence>
<accession>A0A7R8CG81</accession>
<dbReference type="EMBL" id="HG994590">
    <property type="protein sequence ID" value="CAF2808408.1"/>
    <property type="molecule type" value="Genomic_DNA"/>
</dbReference>
<feature type="region of interest" description="Disordered" evidence="4">
    <location>
        <begin position="374"/>
        <end position="412"/>
    </location>
</feature>
<gene>
    <name evidence="5" type="ORF">LSAA_3309</name>
</gene>
<dbReference type="PANTHER" id="PTHR12499">
    <property type="entry name" value="OPTIC ATROPHY 3 PROTEIN OPA3"/>
    <property type="match status" value="1"/>
</dbReference>
<reference evidence="5" key="1">
    <citation type="submission" date="2021-02" db="EMBL/GenBank/DDBJ databases">
        <authorList>
            <person name="Bekaert M."/>
        </authorList>
    </citation>
    <scope>NUCLEOTIDE SEQUENCE</scope>
    <source>
        <strain evidence="5">IoA-00</strain>
    </source>
</reference>
<dbReference type="AlphaFoldDB" id="A0A7R8CG81"/>
<evidence type="ECO:0000256" key="3">
    <source>
        <dbReference type="SAM" id="Coils"/>
    </source>
</evidence>
<dbReference type="InterPro" id="IPR010754">
    <property type="entry name" value="OPA3-like"/>
</dbReference>
<protein>
    <submittedName>
        <fullName evidence="5">OPA3</fullName>
    </submittedName>
</protein>
<organism evidence="5 6">
    <name type="scientific">Lepeophtheirus salmonis</name>
    <name type="common">Salmon louse</name>
    <name type="synonym">Caligus salmonis</name>
    <dbReference type="NCBI Taxonomy" id="72036"/>
    <lineage>
        <taxon>Eukaryota</taxon>
        <taxon>Metazoa</taxon>
        <taxon>Ecdysozoa</taxon>
        <taxon>Arthropoda</taxon>
        <taxon>Crustacea</taxon>
        <taxon>Multicrustacea</taxon>
        <taxon>Hexanauplia</taxon>
        <taxon>Copepoda</taxon>
        <taxon>Siphonostomatoida</taxon>
        <taxon>Caligidae</taxon>
        <taxon>Lepeophtheirus</taxon>
    </lineage>
</organism>
<name>A0A7R8CG81_LEPSM</name>
<feature type="compositionally biased region" description="Basic and acidic residues" evidence="4">
    <location>
        <begin position="386"/>
        <end position="404"/>
    </location>
</feature>
<feature type="region of interest" description="Disordered" evidence="4">
    <location>
        <begin position="466"/>
        <end position="506"/>
    </location>
</feature>
<dbReference type="Pfam" id="PF07047">
    <property type="entry name" value="OPA3"/>
    <property type="match status" value="1"/>
</dbReference>
<feature type="compositionally biased region" description="Polar residues" evidence="4">
    <location>
        <begin position="374"/>
        <end position="385"/>
    </location>
</feature>
<evidence type="ECO:0000313" key="5">
    <source>
        <dbReference type="EMBL" id="CAF2808408.1"/>
    </source>
</evidence>
<proteinExistence type="inferred from homology"/>
<dbReference type="GO" id="GO:0019216">
    <property type="term" value="P:regulation of lipid metabolic process"/>
    <property type="evidence" value="ECO:0007669"/>
    <property type="project" value="TreeGrafter"/>
</dbReference>
<dbReference type="Proteomes" id="UP000675881">
    <property type="component" value="Chromosome 11"/>
</dbReference>